<keyword evidence="4" id="KW-1185">Reference proteome</keyword>
<proteinExistence type="predicted"/>
<reference evidence="3 4" key="1">
    <citation type="submission" date="2019-08" db="EMBL/GenBank/DDBJ databases">
        <title>In-depth cultivation of the pig gut microbiome towards novel bacterial diversity and tailored functional studies.</title>
        <authorList>
            <person name="Wylensek D."/>
            <person name="Hitch T.C.A."/>
            <person name="Clavel T."/>
        </authorList>
    </citation>
    <scope>NUCLEOTIDE SEQUENCE [LARGE SCALE GENOMIC DNA]</scope>
    <source>
        <strain evidence="3 4">WCA-389-WT-23B</strain>
    </source>
</reference>
<evidence type="ECO:0000256" key="1">
    <source>
        <dbReference type="SAM" id="SignalP"/>
    </source>
</evidence>
<dbReference type="AlphaFoldDB" id="A0A6N7WIJ5"/>
<dbReference type="InterPro" id="IPR025164">
    <property type="entry name" value="Toastrack_DUF4097"/>
</dbReference>
<feature type="domain" description="DUF4097" evidence="2">
    <location>
        <begin position="36"/>
        <end position="282"/>
    </location>
</feature>
<dbReference type="Proteomes" id="UP000436047">
    <property type="component" value="Unassembled WGS sequence"/>
</dbReference>
<name>A0A6N7WIJ5_9FIRM</name>
<feature type="signal peptide" evidence="1">
    <location>
        <begin position="1"/>
        <end position="21"/>
    </location>
</feature>
<protein>
    <submittedName>
        <fullName evidence="3">DUF4097 domain-containing protein</fullName>
    </submittedName>
</protein>
<accession>A0A6N7WIJ5</accession>
<dbReference type="Pfam" id="PF13349">
    <property type="entry name" value="DUF4097"/>
    <property type="match status" value="1"/>
</dbReference>
<evidence type="ECO:0000313" key="3">
    <source>
        <dbReference type="EMBL" id="MSS89595.1"/>
    </source>
</evidence>
<sequence length="283" mass="29707">MKKAPLVIISLLILVCLSGCGKKTVTETKSYAASEITALHINASSWNVALSAGSENAVDIDISGSISKGEEAPAISLSDGTLTILQVSEDSGKNEVALGKKGQITVTIPSELTVPIEINNGYGDMEINHISAPEFLLNNDAGYVSFTNIEADTLQVSSTSGDITINSSFIPDISITSSSGYINLKQTEYVDCSLTAKSGEINIANAVSHGNLSLQTGSGDISISYQDKPDSLTFDVASGSEDLSVNFTSADYQIETSARKQGIIGKGEYQLTLNSDHGTIVIK</sequence>
<evidence type="ECO:0000313" key="4">
    <source>
        <dbReference type="Proteomes" id="UP000436047"/>
    </source>
</evidence>
<comment type="caution">
    <text evidence="3">The sequence shown here is derived from an EMBL/GenBank/DDBJ whole genome shotgun (WGS) entry which is preliminary data.</text>
</comment>
<dbReference type="GeneID" id="86054406"/>
<organism evidence="3 4">
    <name type="scientific">Eisenbergiella porci</name>
    <dbReference type="NCBI Taxonomy" id="2652274"/>
    <lineage>
        <taxon>Bacteria</taxon>
        <taxon>Bacillati</taxon>
        <taxon>Bacillota</taxon>
        <taxon>Clostridia</taxon>
        <taxon>Lachnospirales</taxon>
        <taxon>Lachnospiraceae</taxon>
        <taxon>Eisenbergiella</taxon>
    </lineage>
</organism>
<dbReference type="RefSeq" id="WP_154465488.1">
    <property type="nucleotide sequence ID" value="NZ_VUMI01000024.1"/>
</dbReference>
<evidence type="ECO:0000259" key="2">
    <source>
        <dbReference type="Pfam" id="PF13349"/>
    </source>
</evidence>
<feature type="chain" id="PRO_5039356738" evidence="1">
    <location>
        <begin position="22"/>
        <end position="283"/>
    </location>
</feature>
<gene>
    <name evidence="3" type="ORF">FYJ45_15275</name>
</gene>
<keyword evidence="1" id="KW-0732">Signal</keyword>
<dbReference type="EMBL" id="VUMI01000024">
    <property type="protein sequence ID" value="MSS89595.1"/>
    <property type="molecule type" value="Genomic_DNA"/>
</dbReference>